<evidence type="ECO:0000313" key="2">
    <source>
        <dbReference type="Proteomes" id="UP000479241"/>
    </source>
</evidence>
<dbReference type="GO" id="GO:0004519">
    <property type="term" value="F:endonuclease activity"/>
    <property type="evidence" value="ECO:0007669"/>
    <property type="project" value="InterPro"/>
</dbReference>
<dbReference type="GO" id="GO:0003677">
    <property type="term" value="F:DNA binding"/>
    <property type="evidence" value="ECO:0007669"/>
    <property type="project" value="InterPro"/>
</dbReference>
<dbReference type="RefSeq" id="WP_163207993.1">
    <property type="nucleotide sequence ID" value="NZ_JAAGWG010000041.1"/>
</dbReference>
<protein>
    <submittedName>
        <fullName evidence="1">Transcriptional regulator</fullName>
    </submittedName>
</protein>
<reference evidence="1 2" key="1">
    <citation type="submission" date="2019-12" db="EMBL/GenBank/DDBJ databases">
        <title>the WGS of Blastococcus saxobsidens 67B17.</title>
        <authorList>
            <person name="Jiang Z."/>
        </authorList>
    </citation>
    <scope>NUCLEOTIDE SEQUENCE [LARGE SCALE GENOMIC DNA]</scope>
    <source>
        <strain evidence="1 2">67B17</strain>
    </source>
</reference>
<dbReference type="EMBL" id="JAAGWG010000041">
    <property type="protein sequence ID" value="NEK87767.1"/>
    <property type="molecule type" value="Genomic_DNA"/>
</dbReference>
<accession>A0A6L9W6U0</accession>
<evidence type="ECO:0000313" key="1">
    <source>
        <dbReference type="EMBL" id="NEK87767.1"/>
    </source>
</evidence>
<dbReference type="AlphaFoldDB" id="A0A6L9W6U0"/>
<comment type="caution">
    <text evidence="1">The sequence shown here is derived from an EMBL/GenBank/DDBJ whole genome shotgun (WGS) entry which is preliminary data.</text>
</comment>
<dbReference type="GO" id="GO:0009307">
    <property type="term" value="P:DNA restriction-modification system"/>
    <property type="evidence" value="ECO:0007669"/>
    <property type="project" value="InterPro"/>
</dbReference>
<organism evidence="1 2">
    <name type="scientific">Blastococcus saxobsidens</name>
    <dbReference type="NCBI Taxonomy" id="138336"/>
    <lineage>
        <taxon>Bacteria</taxon>
        <taxon>Bacillati</taxon>
        <taxon>Actinomycetota</taxon>
        <taxon>Actinomycetes</taxon>
        <taxon>Geodermatophilales</taxon>
        <taxon>Geodermatophilaceae</taxon>
        <taxon>Blastococcus</taxon>
    </lineage>
</organism>
<dbReference type="Proteomes" id="UP000479241">
    <property type="component" value="Unassembled WGS sequence"/>
</dbReference>
<dbReference type="InterPro" id="IPR011335">
    <property type="entry name" value="Restrct_endonuc-II-like"/>
</dbReference>
<proteinExistence type="predicted"/>
<dbReference type="SUPFAM" id="SSF52980">
    <property type="entry name" value="Restriction endonuclease-like"/>
    <property type="match status" value="1"/>
</dbReference>
<sequence length="345" mass="36780">MRADLTPADAEDLFIAAVDSLGLRAEPPPAGGDYGADVLISTPGGPAVAVEVKTMALVNTEAAHRLRNRAVHYPASSMQVVVAPRITSAARDVLNEAGLGWLDLRGHLRLVGPGIFVDTAVAGLLEPAPERRGVIGQVGVELAALLLMTPWKAWGVREAADALSRAPSTVSQAFSALRAAQLVTDELEPEGPELFWELARHWGSARADVASLPGPGRGRDNDVLRLGLDNVEKTTGWALSDTVAAAHYGAPVAIRSDYPLDFYVPDRSTLRRAVRLLGPALSFSQRAGQVRVAPVPAVCARRVDGNSEWPLAHPLFVALDLAQDPGRGREILQDWNPTGPGQRVW</sequence>
<gene>
    <name evidence="1" type="ORF">GCU60_18675</name>
</gene>
<name>A0A6L9W6U0_9ACTN</name>